<evidence type="ECO:0000313" key="2">
    <source>
        <dbReference type="Proteomes" id="UP000827872"/>
    </source>
</evidence>
<protein>
    <submittedName>
        <fullName evidence="1">Uncharacterized protein</fullName>
    </submittedName>
</protein>
<accession>A0ACB8G9D0</accession>
<comment type="caution">
    <text evidence="1">The sequence shown here is derived from an EMBL/GenBank/DDBJ whole genome shotgun (WGS) entry which is preliminary data.</text>
</comment>
<gene>
    <name evidence="1" type="ORF">K3G42_009898</name>
</gene>
<keyword evidence="2" id="KW-1185">Reference proteome</keyword>
<sequence length="386" mass="42576">MPEKPVACGVDAIAVSMEYNPGLNSSSHNLLHVWAVGHNDTIHYVWSTIGAPTVLLVYTGSQNSTLHVNWTKLFSPSPYGAIYVEPADSVLYSTAVIFAKVFEYNGVNTSNLLKVPADQFYPTYDLANFTWESLDGKMNETMLTATFQGAASSPHGAFGNGSISFEVTAYEESSRDTQLPHLLHTANCSKVNFVVNGVPPRGNHSHFALEIITVEEGGEHKRMDSIRSIDDEYTPTIFEMAQLVSVPHNHSTMTSFLQWKTTAYRSQHAERADSIHCQYYQLQTNCIVPRSSIAHAYFLEDLESHYGVAAINISFGSEDSKAYEEGRYLSWSALIGFGEPPKDTFSTLVIAILAVGLGTPVVLLVAGSITALVTRRKRYSEYEPIN</sequence>
<dbReference type="EMBL" id="CM037614">
    <property type="protein sequence ID" value="KAH8015891.1"/>
    <property type="molecule type" value="Genomic_DNA"/>
</dbReference>
<organism evidence="1 2">
    <name type="scientific">Sphaerodactylus townsendi</name>
    <dbReference type="NCBI Taxonomy" id="933632"/>
    <lineage>
        <taxon>Eukaryota</taxon>
        <taxon>Metazoa</taxon>
        <taxon>Chordata</taxon>
        <taxon>Craniata</taxon>
        <taxon>Vertebrata</taxon>
        <taxon>Euteleostomi</taxon>
        <taxon>Lepidosauria</taxon>
        <taxon>Squamata</taxon>
        <taxon>Bifurcata</taxon>
        <taxon>Gekkota</taxon>
        <taxon>Sphaerodactylidae</taxon>
        <taxon>Sphaerodactylus</taxon>
    </lineage>
</organism>
<dbReference type="Proteomes" id="UP000827872">
    <property type="component" value="Linkage Group LG01"/>
</dbReference>
<proteinExistence type="predicted"/>
<name>A0ACB8G9D0_9SAUR</name>
<evidence type="ECO:0000313" key="1">
    <source>
        <dbReference type="EMBL" id="KAH8015891.1"/>
    </source>
</evidence>
<reference evidence="1" key="1">
    <citation type="submission" date="2021-08" db="EMBL/GenBank/DDBJ databases">
        <title>The first chromosome-level gecko genome reveals the dynamic sex chromosomes of Neotropical dwarf geckos (Sphaerodactylidae: Sphaerodactylus).</title>
        <authorList>
            <person name="Pinto B.J."/>
            <person name="Keating S.E."/>
            <person name="Gamble T."/>
        </authorList>
    </citation>
    <scope>NUCLEOTIDE SEQUENCE</scope>
    <source>
        <strain evidence="1">TG3544</strain>
    </source>
</reference>